<accession>A0A2A5T3T2</accession>
<feature type="modified residue" description="N6-(pyridoxal phosphate)lysine" evidence="4">
    <location>
        <position position="189"/>
    </location>
</feature>
<dbReference type="InterPro" id="IPR015422">
    <property type="entry name" value="PyrdxlP-dep_Trfase_small"/>
</dbReference>
<evidence type="ECO:0000256" key="4">
    <source>
        <dbReference type="PIRSR" id="PIRSR000390-2"/>
    </source>
</evidence>
<dbReference type="AlphaFoldDB" id="A0A2A5T3T2"/>
<dbReference type="PIRSF" id="PIRSF000390">
    <property type="entry name" value="PLP_StrS"/>
    <property type="match status" value="1"/>
</dbReference>
<evidence type="ECO:0000256" key="2">
    <source>
        <dbReference type="ARBA" id="ARBA00037999"/>
    </source>
</evidence>
<evidence type="ECO:0000256" key="3">
    <source>
        <dbReference type="PIRSR" id="PIRSR000390-1"/>
    </source>
</evidence>
<gene>
    <name evidence="6" type="ORF">BTN49_1368</name>
</gene>
<dbReference type="GO" id="GO:0030170">
    <property type="term" value="F:pyridoxal phosphate binding"/>
    <property type="evidence" value="ECO:0007669"/>
    <property type="project" value="TreeGrafter"/>
</dbReference>
<comment type="similarity">
    <text evidence="2 5">Belongs to the DegT/DnrJ/EryC1 family.</text>
</comment>
<dbReference type="Gene3D" id="3.40.640.10">
    <property type="entry name" value="Type I PLP-dependent aspartate aminotransferase-like (Major domain)"/>
    <property type="match status" value="1"/>
</dbReference>
<keyword evidence="1 4" id="KW-0663">Pyridoxal phosphate</keyword>
<name>A0A2A5T3T2_9GAMM</name>
<dbReference type="InterPro" id="IPR015421">
    <property type="entry name" value="PyrdxlP-dep_Trfase_major"/>
</dbReference>
<reference evidence="7" key="1">
    <citation type="submission" date="2017-04" db="EMBL/GenBank/DDBJ databases">
        <title>Genome evolution of the luminous symbionts of deep sea anglerfish.</title>
        <authorList>
            <person name="Hendry T.A."/>
        </authorList>
    </citation>
    <scope>NUCLEOTIDE SEQUENCE [LARGE SCALE GENOMIC DNA]</scope>
</reference>
<dbReference type="PANTHER" id="PTHR30244">
    <property type="entry name" value="TRANSAMINASE"/>
    <property type="match status" value="1"/>
</dbReference>
<dbReference type="PANTHER" id="PTHR30244:SF36">
    <property type="entry name" value="3-OXO-GLUCOSE-6-PHOSPHATE:GLUTAMATE AMINOTRANSFERASE"/>
    <property type="match status" value="1"/>
</dbReference>
<evidence type="ECO:0000256" key="1">
    <source>
        <dbReference type="ARBA" id="ARBA00022898"/>
    </source>
</evidence>
<keyword evidence="7" id="KW-1185">Reference proteome</keyword>
<dbReference type="CDD" id="cd00616">
    <property type="entry name" value="AHBA_syn"/>
    <property type="match status" value="1"/>
</dbReference>
<dbReference type="GO" id="GO:0008483">
    <property type="term" value="F:transaminase activity"/>
    <property type="evidence" value="ECO:0007669"/>
    <property type="project" value="TreeGrafter"/>
</dbReference>
<sequence length="367" mass="41185">MISFLDLKKVNNQYETELKEACNRVIESGQYIAGSELDSFEVEFSSYCGTKYAVGVANGLDALSIVLRAWKEMGKIKAGDEVILSANTYIASVFAITDNDLTPVLVEPNDSTYNLDIQTIEKSITTKTKVILPVHLYGRISPMNEITLLAKKYNLLILEDSAQSHGASINGVKAGNFGHASGFSFYPSKNLGALGDAGAVTTNDKQLADIVRSLGNYGSYKKYENIYKGVNSRLDEIQAAMLRVKLNYLDKDTAIRKLIAKKYLDKIKNPLVRLPEKCSDENHVWHLFVVRCKNRQHFQEYLTNTGISSLIHYPIPPHKQQAYEEYRNIRLPITDKIHQEVLSLPINPSLNDEEVDIIISSINNYTI</sequence>
<dbReference type="Pfam" id="PF01041">
    <property type="entry name" value="DegT_DnrJ_EryC1"/>
    <property type="match status" value="1"/>
</dbReference>
<proteinExistence type="inferred from homology"/>
<dbReference type="Proteomes" id="UP000219020">
    <property type="component" value="Unassembled WGS sequence"/>
</dbReference>
<organism evidence="6 7">
    <name type="scientific">Candidatus Enterovibrio escicola</name>
    <dbReference type="NCBI Taxonomy" id="1927127"/>
    <lineage>
        <taxon>Bacteria</taxon>
        <taxon>Pseudomonadati</taxon>
        <taxon>Pseudomonadota</taxon>
        <taxon>Gammaproteobacteria</taxon>
        <taxon>Vibrionales</taxon>
        <taxon>Vibrionaceae</taxon>
        <taxon>Enterovibrio</taxon>
    </lineage>
</organism>
<protein>
    <submittedName>
        <fullName evidence="6">Lipopolysaccharide biosynthesis protein RffA</fullName>
    </submittedName>
</protein>
<evidence type="ECO:0000313" key="7">
    <source>
        <dbReference type="Proteomes" id="UP000219020"/>
    </source>
</evidence>
<dbReference type="GeneID" id="66951540"/>
<evidence type="ECO:0000313" key="6">
    <source>
        <dbReference type="EMBL" id="PCS22817.1"/>
    </source>
</evidence>
<dbReference type="RefSeq" id="WP_097356328.1">
    <property type="nucleotide sequence ID" value="NZ_CAWNJE010000031.1"/>
</dbReference>
<dbReference type="GO" id="GO:0000271">
    <property type="term" value="P:polysaccharide biosynthetic process"/>
    <property type="evidence" value="ECO:0007669"/>
    <property type="project" value="TreeGrafter"/>
</dbReference>
<dbReference type="SUPFAM" id="SSF53383">
    <property type="entry name" value="PLP-dependent transferases"/>
    <property type="match status" value="1"/>
</dbReference>
<dbReference type="EMBL" id="NBYY01000013">
    <property type="protein sequence ID" value="PCS22817.1"/>
    <property type="molecule type" value="Genomic_DNA"/>
</dbReference>
<evidence type="ECO:0000256" key="5">
    <source>
        <dbReference type="RuleBase" id="RU004508"/>
    </source>
</evidence>
<comment type="caution">
    <text evidence="6">The sequence shown here is derived from an EMBL/GenBank/DDBJ whole genome shotgun (WGS) entry which is preliminary data.</text>
</comment>
<dbReference type="InterPro" id="IPR000653">
    <property type="entry name" value="DegT/StrS_aminotransferase"/>
</dbReference>
<dbReference type="Gene3D" id="3.90.1150.10">
    <property type="entry name" value="Aspartate Aminotransferase, domain 1"/>
    <property type="match status" value="1"/>
</dbReference>
<feature type="active site" description="Proton acceptor" evidence="3">
    <location>
        <position position="189"/>
    </location>
</feature>
<dbReference type="InterPro" id="IPR015424">
    <property type="entry name" value="PyrdxlP-dep_Trfase"/>
</dbReference>